<dbReference type="KEGG" id="swp:swp_4432"/>
<dbReference type="AlphaFoldDB" id="B8CTG7"/>
<dbReference type="HOGENOM" id="CLU_3221994_0_0_6"/>
<protein>
    <submittedName>
        <fullName evidence="1">Uncharacterized protein</fullName>
    </submittedName>
</protein>
<dbReference type="Proteomes" id="UP000000753">
    <property type="component" value="Chromosome"/>
</dbReference>
<accession>B8CTG7</accession>
<name>B8CTG7_SHEPW</name>
<proteinExistence type="predicted"/>
<evidence type="ECO:0000313" key="1">
    <source>
        <dbReference type="EMBL" id="ACJ31075.1"/>
    </source>
</evidence>
<organism evidence="1 2">
    <name type="scientific">Shewanella piezotolerans (strain WP3 / JCM 13877)</name>
    <dbReference type="NCBI Taxonomy" id="225849"/>
    <lineage>
        <taxon>Bacteria</taxon>
        <taxon>Pseudomonadati</taxon>
        <taxon>Pseudomonadota</taxon>
        <taxon>Gammaproteobacteria</taxon>
        <taxon>Alteromonadales</taxon>
        <taxon>Shewanellaceae</taxon>
        <taxon>Shewanella</taxon>
    </lineage>
</organism>
<evidence type="ECO:0000313" key="2">
    <source>
        <dbReference type="Proteomes" id="UP000000753"/>
    </source>
</evidence>
<keyword evidence="2" id="KW-1185">Reference proteome</keyword>
<gene>
    <name evidence="1" type="ordered locus">swp_4432</name>
</gene>
<sequence length="44" mass="5020">MIFDIISDMATTTEAKYPTHSHIVALSILAPTFILKKSYTEYEQ</sequence>
<dbReference type="EMBL" id="CP000472">
    <property type="protein sequence ID" value="ACJ31075.1"/>
    <property type="molecule type" value="Genomic_DNA"/>
</dbReference>
<reference evidence="1 2" key="1">
    <citation type="journal article" date="2008" name="PLoS ONE">
        <title>Environmental adaptation: genomic analysis of the piezotolerant and psychrotolerant deep-sea iron reducing bacterium Shewanella piezotolerans WP3.</title>
        <authorList>
            <person name="Wang F."/>
            <person name="Wang J."/>
            <person name="Jian H."/>
            <person name="Zhang B."/>
            <person name="Li S."/>
            <person name="Wang F."/>
            <person name="Zeng X."/>
            <person name="Gao L."/>
            <person name="Bartlett D.H."/>
            <person name="Yu J."/>
            <person name="Hu S."/>
            <person name="Xiao X."/>
        </authorList>
    </citation>
    <scope>NUCLEOTIDE SEQUENCE [LARGE SCALE GENOMIC DNA]</scope>
    <source>
        <strain evidence="2">WP3 / JCM 13877</strain>
    </source>
</reference>